<evidence type="ECO:0000313" key="2">
    <source>
        <dbReference type="Proteomes" id="UP000013034"/>
    </source>
</evidence>
<comment type="caution">
    <text evidence="1">The sequence shown here is derived from an EMBL/GenBank/DDBJ whole genome shotgun (WGS) entry which is preliminary data.</text>
</comment>
<name>A0ABN0JC86_9GAMM</name>
<gene>
    <name evidence="1" type="ORF">F993_02640</name>
</gene>
<proteinExistence type="predicted"/>
<reference evidence="1 2" key="1">
    <citation type="submission" date="2013-02" db="EMBL/GenBank/DDBJ databases">
        <title>The Genome Sequence of Acinetobacter sp. NIPH 809.</title>
        <authorList>
            <consortium name="The Broad Institute Genome Sequencing Platform"/>
            <consortium name="The Broad Institute Genome Sequencing Center for Infectious Disease"/>
            <person name="Cerqueira G."/>
            <person name="Feldgarden M."/>
            <person name="Courvalin P."/>
            <person name="Perichon B."/>
            <person name="Grillot-Courvalin C."/>
            <person name="Clermont D."/>
            <person name="Rocha E."/>
            <person name="Yoon E.-J."/>
            <person name="Nemec A."/>
            <person name="Walker B."/>
            <person name="Young S.K."/>
            <person name="Zeng Q."/>
            <person name="Gargeya S."/>
            <person name="Fitzgerald M."/>
            <person name="Haas B."/>
            <person name="Abouelleil A."/>
            <person name="Alvarado L."/>
            <person name="Arachchi H.M."/>
            <person name="Berlin A.M."/>
            <person name="Chapman S.B."/>
            <person name="Dewar J."/>
            <person name="Goldberg J."/>
            <person name="Griggs A."/>
            <person name="Gujja S."/>
            <person name="Hansen M."/>
            <person name="Howarth C."/>
            <person name="Imamovic A."/>
            <person name="Larimer J."/>
            <person name="McCowan C."/>
            <person name="Murphy C."/>
            <person name="Neiman D."/>
            <person name="Pearson M."/>
            <person name="Priest M."/>
            <person name="Roberts A."/>
            <person name="Saif S."/>
            <person name="Shea T."/>
            <person name="Sisk P."/>
            <person name="Sykes S."/>
            <person name="Wortman J."/>
            <person name="Nusbaum C."/>
            <person name="Birren B."/>
        </authorList>
    </citation>
    <scope>NUCLEOTIDE SEQUENCE [LARGE SCALE GENOMIC DNA]</scope>
    <source>
        <strain evidence="1 2">NIPH 809</strain>
    </source>
</reference>
<organism evidence="1 2">
    <name type="scientific">Acinetobacter proteolyticus</name>
    <dbReference type="NCBI Taxonomy" id="1776741"/>
    <lineage>
        <taxon>Bacteria</taxon>
        <taxon>Pseudomonadati</taxon>
        <taxon>Pseudomonadota</taxon>
        <taxon>Gammaproteobacteria</taxon>
        <taxon>Moraxellales</taxon>
        <taxon>Moraxellaceae</taxon>
        <taxon>Acinetobacter</taxon>
    </lineage>
</organism>
<dbReference type="EMBL" id="APOI01000020">
    <property type="protein sequence ID" value="ENU22739.1"/>
    <property type="molecule type" value="Genomic_DNA"/>
</dbReference>
<dbReference type="Proteomes" id="UP000013034">
    <property type="component" value="Unassembled WGS sequence"/>
</dbReference>
<sequence length="91" mass="10666">MGTQTLIQFGFDVYYEMSLDEVVQALKFCPLKYEIKQLDTHNFFFTVEDAEQKKVILNFLSDYKLRQELSQKISLQQKSFVDAIIMASISK</sequence>
<keyword evidence="2" id="KW-1185">Reference proteome</keyword>
<accession>A0ABN0JC86</accession>
<protein>
    <submittedName>
        <fullName evidence="1">Uncharacterized protein</fullName>
    </submittedName>
</protein>
<evidence type="ECO:0000313" key="1">
    <source>
        <dbReference type="EMBL" id="ENU22739.1"/>
    </source>
</evidence>
<dbReference type="RefSeq" id="WP_004655472.1">
    <property type="nucleotide sequence ID" value="NZ_KB849179.1"/>
</dbReference>